<dbReference type="Proteomes" id="UP000000267">
    <property type="component" value="Unassembled WGS sequence"/>
</dbReference>
<gene>
    <name evidence="3" type="ORF">Kpol_1028p51</name>
</gene>
<protein>
    <submittedName>
        <fullName evidence="3">Uncharacterized protein</fullName>
    </submittedName>
</protein>
<dbReference type="Gene3D" id="1.25.40.10">
    <property type="entry name" value="Tetratricopeptide repeat domain"/>
    <property type="match status" value="1"/>
</dbReference>
<evidence type="ECO:0000313" key="3">
    <source>
        <dbReference type="EMBL" id="EDO18776.1"/>
    </source>
</evidence>
<dbReference type="EMBL" id="DS480385">
    <property type="protein sequence ID" value="EDO18776.1"/>
    <property type="molecule type" value="Genomic_DNA"/>
</dbReference>
<dbReference type="OMA" id="PIGYSNK"/>
<keyword evidence="1 2" id="KW-0802">TPR repeat</keyword>
<sequence length="117" mass="13568">MSFEEYKTTGNTYFKDGNYLKAVEYYKKCIEVEPENPIGYSNSAMSLIKLTKYTEALESCGTGLKYVNDADSQVYKKLQYRYNLADTELRKLSNNDESLHNIDIYEVDSLPNEFINL</sequence>
<evidence type="ECO:0000313" key="4">
    <source>
        <dbReference type="Proteomes" id="UP000000267"/>
    </source>
</evidence>
<accession>A7TG19</accession>
<dbReference type="InterPro" id="IPR011990">
    <property type="entry name" value="TPR-like_helical_dom_sf"/>
</dbReference>
<dbReference type="PROSITE" id="PS50005">
    <property type="entry name" value="TPR"/>
    <property type="match status" value="1"/>
</dbReference>
<evidence type="ECO:0000256" key="1">
    <source>
        <dbReference type="ARBA" id="ARBA00022803"/>
    </source>
</evidence>
<dbReference type="FunCoup" id="A7TG19">
    <property type="interactions" value="107"/>
</dbReference>
<dbReference type="GO" id="GO:0000492">
    <property type="term" value="P:box C/D snoRNP assembly"/>
    <property type="evidence" value="ECO:0007669"/>
    <property type="project" value="EnsemblFungi"/>
</dbReference>
<dbReference type="GeneID" id="5547091"/>
<dbReference type="PROSITE" id="PS50293">
    <property type="entry name" value="TPR_REGION"/>
    <property type="match status" value="1"/>
</dbReference>
<evidence type="ECO:0000256" key="2">
    <source>
        <dbReference type="PROSITE-ProRule" id="PRU00339"/>
    </source>
</evidence>
<dbReference type="GO" id="GO:0097255">
    <property type="term" value="C:R2TP complex"/>
    <property type="evidence" value="ECO:0007669"/>
    <property type="project" value="EnsemblFungi"/>
</dbReference>
<dbReference type="InParanoid" id="A7TG19"/>
<dbReference type="Pfam" id="PF00515">
    <property type="entry name" value="TPR_1"/>
    <property type="match status" value="1"/>
</dbReference>
<dbReference type="eggNOG" id="KOG1124">
    <property type="taxonomic scope" value="Eukaryota"/>
</dbReference>
<dbReference type="SUPFAM" id="SSF48452">
    <property type="entry name" value="TPR-like"/>
    <property type="match status" value="1"/>
</dbReference>
<name>A7TG19_VANPO</name>
<dbReference type="GO" id="GO:0006457">
    <property type="term" value="P:protein folding"/>
    <property type="evidence" value="ECO:0007669"/>
    <property type="project" value="EnsemblFungi"/>
</dbReference>
<dbReference type="InterPro" id="IPR019734">
    <property type="entry name" value="TPR_rpt"/>
</dbReference>
<dbReference type="GO" id="GO:0051087">
    <property type="term" value="F:protein-folding chaperone binding"/>
    <property type="evidence" value="ECO:0007669"/>
    <property type="project" value="EnsemblFungi"/>
</dbReference>
<dbReference type="SMART" id="SM00028">
    <property type="entry name" value="TPR"/>
    <property type="match status" value="2"/>
</dbReference>
<reference evidence="3 4" key="1">
    <citation type="journal article" date="2007" name="Proc. Natl. Acad. Sci. U.S.A.">
        <title>Independent sorting-out of thousands of duplicated gene pairs in two yeast species descended from a whole-genome duplication.</title>
        <authorList>
            <person name="Scannell D.R."/>
            <person name="Frank A.C."/>
            <person name="Conant G.C."/>
            <person name="Byrne K.P."/>
            <person name="Woolfit M."/>
            <person name="Wolfe K.H."/>
        </authorList>
    </citation>
    <scope>NUCLEOTIDE SEQUENCE [LARGE SCALE GENOMIC DNA]</scope>
    <source>
        <strain evidence="4">ATCC 22028 / DSM 70294 / BCRC 21397 / CBS 2163 / NBRC 10782 / NRRL Y-8283 / UCD 57-17</strain>
    </source>
</reference>
<feature type="repeat" description="TPR" evidence="2">
    <location>
        <begin position="3"/>
        <end position="36"/>
    </location>
</feature>
<dbReference type="OrthoDB" id="10250354at2759"/>
<dbReference type="PANTHER" id="PTHR46423:SF1">
    <property type="entry name" value="RNA POLYMERASE II-ASSOCIATED PROTEIN 3"/>
    <property type="match status" value="1"/>
</dbReference>
<dbReference type="AlphaFoldDB" id="A7TG19"/>
<keyword evidence="4" id="KW-1185">Reference proteome</keyword>
<dbReference type="KEGG" id="vpo:Kpol_1028p51"/>
<dbReference type="InterPro" id="IPR051966">
    <property type="entry name" value="RPAP3"/>
</dbReference>
<dbReference type="PANTHER" id="PTHR46423">
    <property type="entry name" value="RNA POLYMERASE II-ASSOCIATED PROTEIN 3"/>
    <property type="match status" value="1"/>
</dbReference>
<dbReference type="HOGENOM" id="CLU_132745_0_0_1"/>
<dbReference type="STRING" id="436907.A7TG19"/>
<dbReference type="RefSeq" id="XP_001646634.1">
    <property type="nucleotide sequence ID" value="XM_001646584.1"/>
</dbReference>
<organism evidence="4">
    <name type="scientific">Vanderwaltozyma polyspora (strain ATCC 22028 / DSM 70294 / BCRC 21397 / CBS 2163 / NBRC 10782 / NRRL Y-8283 / UCD 57-17)</name>
    <name type="common">Kluyveromyces polysporus</name>
    <dbReference type="NCBI Taxonomy" id="436907"/>
    <lineage>
        <taxon>Eukaryota</taxon>
        <taxon>Fungi</taxon>
        <taxon>Dikarya</taxon>
        <taxon>Ascomycota</taxon>
        <taxon>Saccharomycotina</taxon>
        <taxon>Saccharomycetes</taxon>
        <taxon>Saccharomycetales</taxon>
        <taxon>Saccharomycetaceae</taxon>
        <taxon>Vanderwaltozyma</taxon>
    </lineage>
</organism>
<dbReference type="PhylomeDB" id="A7TG19"/>
<proteinExistence type="predicted"/>
<dbReference type="GO" id="GO:0101031">
    <property type="term" value="C:protein folding chaperone complex"/>
    <property type="evidence" value="ECO:0007669"/>
    <property type="project" value="TreeGrafter"/>
</dbReference>